<name>A0A1N6NDQ4_AQUAC</name>
<dbReference type="Proteomes" id="UP000185841">
    <property type="component" value="Unassembled WGS sequence"/>
</dbReference>
<protein>
    <submittedName>
        <fullName evidence="1">Uncharacterized protein</fullName>
    </submittedName>
</protein>
<accession>A0A1N6NDQ4</accession>
<reference evidence="1 2" key="1">
    <citation type="submission" date="2017-01" db="EMBL/GenBank/DDBJ databases">
        <authorList>
            <person name="Mah S.A."/>
            <person name="Swanson W.J."/>
            <person name="Moy G.W."/>
            <person name="Vacquier V.D."/>
        </authorList>
    </citation>
    <scope>NUCLEOTIDE SEQUENCE [LARGE SCALE GENOMIC DNA]</scope>
    <source>
        <strain evidence="1 2">RU36E</strain>
    </source>
</reference>
<dbReference type="EMBL" id="FTMP01000001">
    <property type="protein sequence ID" value="SIP90215.1"/>
    <property type="molecule type" value="Genomic_DNA"/>
</dbReference>
<proteinExistence type="predicted"/>
<evidence type="ECO:0000313" key="2">
    <source>
        <dbReference type="Proteomes" id="UP000185841"/>
    </source>
</evidence>
<dbReference type="RefSeq" id="WP_254843316.1">
    <property type="nucleotide sequence ID" value="NZ_FTMP01000001.1"/>
</dbReference>
<evidence type="ECO:0000313" key="1">
    <source>
        <dbReference type="EMBL" id="SIP90215.1"/>
    </source>
</evidence>
<gene>
    <name evidence="1" type="ORF">SAMN05878282_101237</name>
</gene>
<sequence>MPHKIGYVDNSNGQLAHYNMLALLRHFCGGFGDVGAIIQSGTGNGTLSGVEASPSSITETWTLTCTAAAANGGTFSVTGSVSGAKPAATVGAAYDNGLIKFTINDGSTDFAVGKQFQIPVTQGAASAVGVAWEVLRYDTVSANRQLILKGKGYTGLEEIFVGWRTYHDVSADYYNMLAGVFTGYISANTFDAQPGAFLTGLPAHNQRIDYWLTLNAQRIVLAMKVGTPVYETCYLGKMLPYGRPSQYPYPVVCAGMLIGAAAVRFSDNTAIHTLGFKGNSARMGLRGNDGWTNPQCYPWSNPFIAGAGTSATSTNLRDTGGIYHLLPLELHDATNLWGALEGVFYITGFNNAVENTLVLDGKTYVVIQDVSRVGHTDYYAMRLDT</sequence>
<dbReference type="AlphaFoldDB" id="A0A1N6NDQ4"/>
<organism evidence="1 2">
    <name type="scientific">Aquipseudomonas alcaligenes</name>
    <name type="common">Pseudomonas alcaligenes</name>
    <dbReference type="NCBI Taxonomy" id="43263"/>
    <lineage>
        <taxon>Bacteria</taxon>
        <taxon>Pseudomonadati</taxon>
        <taxon>Pseudomonadota</taxon>
        <taxon>Gammaproteobacteria</taxon>
        <taxon>Pseudomonadales</taxon>
        <taxon>Pseudomonadaceae</taxon>
        <taxon>Aquipseudomonas</taxon>
    </lineage>
</organism>